<gene>
    <name evidence="1" type="ORF">NCTC12227_00481</name>
</gene>
<accession>A0A1X3CN46</accession>
<proteinExistence type="predicted"/>
<protein>
    <submittedName>
        <fullName evidence="1">Uncharacterized conserved protein</fullName>
    </submittedName>
</protein>
<reference evidence="1 2" key="1">
    <citation type="submission" date="2018-12" db="EMBL/GenBank/DDBJ databases">
        <authorList>
            <consortium name="Pathogen Informatics"/>
        </authorList>
    </citation>
    <scope>NUCLEOTIDE SEQUENCE [LARGE SCALE GENOMIC DNA]</scope>
    <source>
        <strain evidence="1 2">NCTC12227</strain>
    </source>
</reference>
<dbReference type="KEGG" id="nani:NCTC12227_00481"/>
<keyword evidence="2" id="KW-1185">Reference proteome</keyword>
<evidence type="ECO:0000313" key="2">
    <source>
        <dbReference type="Proteomes" id="UP000268229"/>
    </source>
</evidence>
<sequence>MKPLKRHPRLLELSREHHHALALCLRILRDPTADHQADIESHIPGLLKHFETEETQFAPHWFRLNDALRRRFENEHTQLRAMIHAPQFNDKDWNTSFAQTLREHARFEERELFPAIEPFLD</sequence>
<dbReference type="EMBL" id="LR134516">
    <property type="protein sequence ID" value="VEJ20768.1"/>
    <property type="molecule type" value="Genomic_DNA"/>
</dbReference>
<name>A0A1X3CN46_9NEIS</name>
<dbReference type="OrthoDB" id="9793254at2"/>
<organism evidence="1 2">
    <name type="scientific">Neisseria animaloris</name>
    <dbReference type="NCBI Taxonomy" id="326522"/>
    <lineage>
        <taxon>Bacteria</taxon>
        <taxon>Pseudomonadati</taxon>
        <taxon>Pseudomonadota</taxon>
        <taxon>Betaproteobacteria</taxon>
        <taxon>Neisseriales</taxon>
        <taxon>Neisseriaceae</taxon>
        <taxon>Neisseria</taxon>
    </lineage>
</organism>
<dbReference type="RefSeq" id="WP_085389491.1">
    <property type="nucleotide sequence ID" value="NZ_LR134440.1"/>
</dbReference>
<dbReference type="STRING" id="326522.BWD08_02150"/>
<dbReference type="Proteomes" id="UP000268229">
    <property type="component" value="Chromosome"/>
</dbReference>
<dbReference type="AlphaFoldDB" id="A0A1X3CN46"/>
<evidence type="ECO:0000313" key="1">
    <source>
        <dbReference type="EMBL" id="VEJ20768.1"/>
    </source>
</evidence>